<dbReference type="EMBL" id="CP116968">
    <property type="protein sequence ID" value="WNM62951.1"/>
    <property type="molecule type" value="Genomic_DNA"/>
</dbReference>
<dbReference type="Gene3D" id="1.10.1470.10">
    <property type="entry name" value="YjbJ"/>
    <property type="match status" value="1"/>
</dbReference>
<evidence type="ECO:0000256" key="1">
    <source>
        <dbReference type="ARBA" id="ARBA00009129"/>
    </source>
</evidence>
<keyword evidence="5" id="KW-1185">Reference proteome</keyword>
<comment type="similarity">
    <text evidence="1">Belongs to the UPF0337 (CsbD) family.</text>
</comment>
<gene>
    <name evidence="4" type="ORF">PQG83_04155</name>
</gene>
<evidence type="ECO:0000313" key="4">
    <source>
        <dbReference type="EMBL" id="WNM62951.1"/>
    </source>
</evidence>
<dbReference type="InterPro" id="IPR036629">
    <property type="entry name" value="YjbJ_sf"/>
</dbReference>
<feature type="domain" description="CsbD-like" evidence="3">
    <location>
        <begin position="4"/>
        <end position="54"/>
    </location>
</feature>
<feature type="compositionally biased region" description="Basic and acidic residues" evidence="2">
    <location>
        <begin position="51"/>
        <end position="60"/>
    </location>
</feature>
<name>A0AA96GSV8_9BACT</name>
<dbReference type="RefSeq" id="WP_312747109.1">
    <property type="nucleotide sequence ID" value="NZ_CP116968.1"/>
</dbReference>
<dbReference type="PANTHER" id="PTHR34977:SF1">
    <property type="entry name" value="UPF0337 PROTEIN YJBJ"/>
    <property type="match status" value="1"/>
</dbReference>
<dbReference type="InterPro" id="IPR050423">
    <property type="entry name" value="UPF0337_stress_rsp"/>
</dbReference>
<evidence type="ECO:0000256" key="2">
    <source>
        <dbReference type="SAM" id="MobiDB-lite"/>
    </source>
</evidence>
<dbReference type="Proteomes" id="UP001302494">
    <property type="component" value="Chromosome"/>
</dbReference>
<dbReference type="SUPFAM" id="SSF69047">
    <property type="entry name" value="Hypothetical protein YjbJ"/>
    <property type="match status" value="1"/>
</dbReference>
<evidence type="ECO:0000313" key="5">
    <source>
        <dbReference type="Proteomes" id="UP001302494"/>
    </source>
</evidence>
<sequence>MNADQIKGKWRQFKGELKQQYGKFIDDAMQQIEGIDDMVFGKVQERYGDGKDEFMKREQQCRNQSTADATKQKTR</sequence>
<dbReference type="Pfam" id="PF05532">
    <property type="entry name" value="CsbD"/>
    <property type="match status" value="1"/>
</dbReference>
<dbReference type="InterPro" id="IPR008462">
    <property type="entry name" value="CsbD"/>
</dbReference>
<protein>
    <submittedName>
        <fullName evidence="4">CsbD family protein</fullName>
    </submittedName>
</protein>
<dbReference type="AlphaFoldDB" id="A0AA96GSV8"/>
<evidence type="ECO:0000259" key="3">
    <source>
        <dbReference type="Pfam" id="PF05532"/>
    </source>
</evidence>
<dbReference type="PANTHER" id="PTHR34977">
    <property type="entry name" value="UPF0337 PROTEIN YJBJ"/>
    <property type="match status" value="1"/>
</dbReference>
<dbReference type="KEGG" id="nneo:PQG83_04155"/>
<organism evidence="4 5">
    <name type="scientific">Candidatus Nitrospira neomarina</name>
    <dbReference type="NCBI Taxonomy" id="3020899"/>
    <lineage>
        <taxon>Bacteria</taxon>
        <taxon>Pseudomonadati</taxon>
        <taxon>Nitrospirota</taxon>
        <taxon>Nitrospiria</taxon>
        <taxon>Nitrospirales</taxon>
        <taxon>Nitrospiraceae</taxon>
        <taxon>Nitrospira</taxon>
    </lineage>
</organism>
<accession>A0AA96GSV8</accession>
<proteinExistence type="inferred from homology"/>
<feature type="region of interest" description="Disordered" evidence="2">
    <location>
        <begin position="51"/>
        <end position="75"/>
    </location>
</feature>
<reference evidence="4 5" key="1">
    <citation type="submission" date="2023-01" db="EMBL/GenBank/DDBJ databases">
        <title>Cultivation and genomic characterization of new, ubiquitous marine nitrite-oxidizing bacteria from the Nitrospirales.</title>
        <authorList>
            <person name="Mueller A.J."/>
            <person name="Daebeler A."/>
            <person name="Herbold C.W."/>
            <person name="Kirkegaard R.H."/>
            <person name="Daims H."/>
        </authorList>
    </citation>
    <scope>NUCLEOTIDE SEQUENCE [LARGE SCALE GENOMIC DNA]</scope>
    <source>
        <strain evidence="4 5">DK</strain>
    </source>
</reference>